<organism evidence="1 2">
    <name type="scientific">Hyphantria cunea nuclear polyhedrosis virus</name>
    <name type="common">HcNPV</name>
    <dbReference type="NCBI Taxonomy" id="28288"/>
    <lineage>
        <taxon>Viruses</taxon>
        <taxon>Viruses incertae sedis</taxon>
        <taxon>Naldaviricetes</taxon>
        <taxon>Lefavirales</taxon>
        <taxon>Baculoviridae</taxon>
        <taxon>Alphabaculovirus</taxon>
        <taxon>Alphabaculovirus hycuneae</taxon>
    </lineage>
</organism>
<evidence type="ECO:0000313" key="1">
    <source>
        <dbReference type="EMBL" id="BAE72436.1"/>
    </source>
</evidence>
<dbReference type="InterPro" id="IPR004283">
    <property type="entry name" value="Lef-2"/>
</dbReference>
<dbReference type="RefSeq" id="YP_473335.1">
    <property type="nucleotide sequence ID" value="NC_007767.1"/>
</dbReference>
<dbReference type="GeneID" id="3890520"/>
<dbReference type="EMBL" id="AP009046">
    <property type="protein sequence ID" value="BAE72436.1"/>
    <property type="molecule type" value="Genomic_DNA"/>
</dbReference>
<dbReference type="Pfam" id="PF03041">
    <property type="entry name" value="Baculo_LEF-2"/>
    <property type="match status" value="1"/>
</dbReference>
<dbReference type="Proteomes" id="UP000202376">
    <property type="component" value="Segment"/>
</dbReference>
<reference evidence="1 2" key="2">
    <citation type="journal article" date="2004" name="Virology">
        <title>Identification and functional analysis of Hyphantria cunea nucleopolyhedrovirus iap genes.</title>
        <authorList>
            <person name="Ikeda M."/>
            <person name="Yanagimoto K."/>
            <person name="Kobayashi M."/>
        </authorList>
    </citation>
    <scope>NUCLEOTIDE SEQUENCE [LARGE SCALE GENOMIC DNA]</scope>
</reference>
<reference evidence="1 2" key="1">
    <citation type="journal article" date="2002" name="Virus Genes">
        <title>Identification and characterization of Hyphantria cunea nucleopolyhedrovirus homologous repeated regions.</title>
        <authorList>
            <person name="FelipeAlves C.A."/>
            <person name="Ikeda M."/>
            <person name="Kobayashi M."/>
        </authorList>
    </citation>
    <scope>NUCLEOTIDE SEQUENCE [LARGE SCALE GENOMIC DNA]</scope>
</reference>
<dbReference type="OrthoDB" id="19212at10239"/>
<gene>
    <name evidence="1" type="primary">lef2</name>
    <name evidence="1" type="ORF">HynVgp147</name>
</gene>
<keyword evidence="2" id="KW-1185">Reference proteome</keyword>
<reference evidence="1 2" key="3">
    <citation type="journal article" date="2006" name="J. Gen. Virol.">
        <title>Gene organization and complete sequence of the Hyphantria cunea nucleopolyhedrovirus genome.</title>
        <authorList>
            <person name="Ikeda M."/>
            <person name="Shikata M."/>
            <person name="Shirata N."/>
            <person name="Chaeychomsri S."/>
            <person name="Kobayashi M."/>
        </authorList>
    </citation>
    <scope>NUCLEOTIDE SEQUENCE [LARGE SCALE GENOMIC DNA]</scope>
</reference>
<organismHost>
    <name type="scientific">Lepidoptera</name>
    <name type="common">moths &amp; butterflies</name>
    <dbReference type="NCBI Taxonomy" id="7088"/>
</organismHost>
<name>Q2NP51_NPVHC</name>
<proteinExistence type="predicted"/>
<sequence length="209" mass="22945">MERSAAVWNPAAGAASLKRADTYLIDPNDFVGVLTLSPYTVFERGLFVRMSGMRLLALLSAAPKPTNSTTPAARRFPQRSKRNICLKACADGSVSLVKALTTRLHLPLCMSNIMASLSEAPRGNMYRKRFEFNCYLANVLTCTKCKTACLVGALLHFYKMDPKCVGEVMHLLVKAEDMYKPSNCAKMKTNTKLCPVAGLCKGKNPICNN</sequence>
<accession>Q2NP51</accession>
<dbReference type="KEGG" id="vg:3890520"/>
<dbReference type="GO" id="GO:0019083">
    <property type="term" value="P:viral transcription"/>
    <property type="evidence" value="ECO:0007669"/>
    <property type="project" value="InterPro"/>
</dbReference>
<protein>
    <submittedName>
        <fullName evidence="1">LEF2</fullName>
    </submittedName>
</protein>
<evidence type="ECO:0000313" key="2">
    <source>
        <dbReference type="Proteomes" id="UP000202376"/>
    </source>
</evidence>